<dbReference type="InterPro" id="IPR033847">
    <property type="entry name" value="Citrt_syn/SCS-alpha_CS"/>
</dbReference>
<proteinExistence type="predicted"/>
<reference evidence="7" key="1">
    <citation type="submission" date="2024-10" db="EMBL/GenBank/DDBJ databases">
        <authorList>
            <person name="Ryan C."/>
        </authorList>
    </citation>
    <scope>NUCLEOTIDE SEQUENCE [LARGE SCALE GENOMIC DNA]</scope>
</reference>
<keyword evidence="5" id="KW-0547">Nucleotide-binding</keyword>
<dbReference type="InterPro" id="IPR036291">
    <property type="entry name" value="NAD(P)-bd_dom_sf"/>
</dbReference>
<dbReference type="PANTHER" id="PTHR11117">
    <property type="entry name" value="SUCCINYL-COA LIGASE SUBUNIT ALPHA"/>
    <property type="match status" value="1"/>
</dbReference>
<comment type="pathway">
    <text evidence="1">Carbohydrate metabolism; tricarboxylic acid cycle; succinate from succinyl-CoA (ligase route): step 1/1.</text>
</comment>
<dbReference type="GO" id="GO:0000166">
    <property type="term" value="F:nucleotide binding"/>
    <property type="evidence" value="ECO:0007669"/>
    <property type="project" value="UniProtKB-KW"/>
</dbReference>
<feature type="domain" description="CoA-binding" evidence="6">
    <location>
        <begin position="39"/>
        <end position="135"/>
    </location>
</feature>
<dbReference type="Pfam" id="PF02629">
    <property type="entry name" value="CoA_binding"/>
    <property type="match status" value="1"/>
</dbReference>
<dbReference type="SUPFAM" id="SSF52210">
    <property type="entry name" value="Succinyl-CoA synthetase domains"/>
    <property type="match status" value="1"/>
</dbReference>
<evidence type="ECO:0000313" key="8">
    <source>
        <dbReference type="Proteomes" id="UP001497457"/>
    </source>
</evidence>
<organism evidence="7 8">
    <name type="scientific">Urochloa decumbens</name>
    <dbReference type="NCBI Taxonomy" id="240449"/>
    <lineage>
        <taxon>Eukaryota</taxon>
        <taxon>Viridiplantae</taxon>
        <taxon>Streptophyta</taxon>
        <taxon>Embryophyta</taxon>
        <taxon>Tracheophyta</taxon>
        <taxon>Spermatophyta</taxon>
        <taxon>Magnoliopsida</taxon>
        <taxon>Liliopsida</taxon>
        <taxon>Poales</taxon>
        <taxon>Poaceae</taxon>
        <taxon>PACMAD clade</taxon>
        <taxon>Panicoideae</taxon>
        <taxon>Panicodae</taxon>
        <taxon>Paniceae</taxon>
        <taxon>Melinidinae</taxon>
        <taxon>Urochloa</taxon>
    </lineage>
</organism>
<protein>
    <recommendedName>
        <fullName evidence="6">CoA-binding domain-containing protein</fullName>
    </recommendedName>
</protein>
<dbReference type="Pfam" id="PF00549">
    <property type="entry name" value="Ligase_CoA"/>
    <property type="match status" value="1"/>
</dbReference>
<evidence type="ECO:0000313" key="7">
    <source>
        <dbReference type="EMBL" id="CAL5061986.1"/>
    </source>
</evidence>
<evidence type="ECO:0000256" key="2">
    <source>
        <dbReference type="ARBA" id="ARBA00011412"/>
    </source>
</evidence>
<dbReference type="InterPro" id="IPR005810">
    <property type="entry name" value="CoA_lig_alpha"/>
</dbReference>
<dbReference type="EMBL" id="OZ075115">
    <property type="protein sequence ID" value="CAL5061986.1"/>
    <property type="molecule type" value="Genomic_DNA"/>
</dbReference>
<dbReference type="GO" id="GO:0006099">
    <property type="term" value="P:tricarboxylic acid cycle"/>
    <property type="evidence" value="ECO:0007669"/>
    <property type="project" value="UniProtKB-KW"/>
</dbReference>
<dbReference type="Gene3D" id="3.40.50.261">
    <property type="entry name" value="Succinyl-CoA synthetase domains"/>
    <property type="match status" value="1"/>
</dbReference>
<dbReference type="NCBIfam" id="TIGR01019">
    <property type="entry name" value="sucCoAalpha"/>
    <property type="match status" value="1"/>
</dbReference>
<dbReference type="PANTHER" id="PTHR11117:SF2">
    <property type="entry name" value="SUCCINATE--COA LIGASE [ADP_GDP-FORMING] SUBUNIT ALPHA, MITOCHONDRIAL"/>
    <property type="match status" value="1"/>
</dbReference>
<dbReference type="PRINTS" id="PR01798">
    <property type="entry name" value="SCOASYNTHASE"/>
</dbReference>
<accession>A0ABC9ER65</accession>
<dbReference type="FunFam" id="3.40.50.720:FF:000002">
    <property type="entry name" value="Succinate--CoA ligase [ADP-forming] subunit alpha"/>
    <property type="match status" value="1"/>
</dbReference>
<name>A0ABC9ER65_9POAL</name>
<evidence type="ECO:0000256" key="5">
    <source>
        <dbReference type="ARBA" id="ARBA00022741"/>
    </source>
</evidence>
<evidence type="ECO:0000256" key="1">
    <source>
        <dbReference type="ARBA" id="ARBA00005064"/>
    </source>
</evidence>
<dbReference type="Gene3D" id="3.40.50.720">
    <property type="entry name" value="NAD(P)-binding Rossmann-like Domain"/>
    <property type="match status" value="1"/>
</dbReference>
<dbReference type="AlphaFoldDB" id="A0ABC9ER65"/>
<dbReference type="InterPro" id="IPR005811">
    <property type="entry name" value="SUCC_ACL_C"/>
</dbReference>
<dbReference type="NCBIfam" id="NF004230">
    <property type="entry name" value="PRK05678.1"/>
    <property type="match status" value="1"/>
</dbReference>
<gene>
    <name evidence="7" type="ORF">URODEC1_LOCUS98040</name>
</gene>
<dbReference type="InterPro" id="IPR016102">
    <property type="entry name" value="Succinyl-CoA_synth-like"/>
</dbReference>
<dbReference type="Proteomes" id="UP001497457">
    <property type="component" value="Chromosome 5rd"/>
</dbReference>
<keyword evidence="8" id="KW-1185">Reference proteome</keyword>
<dbReference type="InterPro" id="IPR003781">
    <property type="entry name" value="CoA-bd"/>
</dbReference>
<evidence type="ECO:0000256" key="3">
    <source>
        <dbReference type="ARBA" id="ARBA00022532"/>
    </source>
</evidence>
<keyword evidence="3" id="KW-0816">Tricarboxylic acid cycle</keyword>
<comment type="subunit">
    <text evidence="2">Heterooctamer of 4 alpha and 4 beta chains.</text>
</comment>
<evidence type="ECO:0000256" key="4">
    <source>
        <dbReference type="ARBA" id="ARBA00022598"/>
    </source>
</evidence>
<dbReference type="GO" id="GO:0016874">
    <property type="term" value="F:ligase activity"/>
    <property type="evidence" value="ECO:0007669"/>
    <property type="project" value="UniProtKB-KW"/>
</dbReference>
<evidence type="ECO:0000259" key="6">
    <source>
        <dbReference type="SMART" id="SM00881"/>
    </source>
</evidence>
<dbReference type="PROSITE" id="PS01216">
    <property type="entry name" value="SUCCINYL_COA_LIG_1"/>
    <property type="match status" value="1"/>
</dbReference>
<dbReference type="SMART" id="SM00881">
    <property type="entry name" value="CoA_binding"/>
    <property type="match status" value="1"/>
</dbReference>
<sequence length="320" mass="33916">MAAASSRRATQLLGSAASRLLHARGFAAAAAAAPSPAVFVDKSTRVICQGITGKNGTFHTEQAIEYGTNMVGGVTPKKGGTEHLGLPVFNSVAEAKAETKANASVIYVPPPFAAAAIMEAMEAELDLVVCITEGIPQHDMVKVKAALNKQSKTRLIGPNCPGIIKPGECKIGIMPGYIHKPGRVGIVSRSGTLTYEAVFQTTAVGLGQSTCVGIGGDPFNGTNFVDCLEKFVDDPQTEGIVLIGEIGGTAEEDAAAFIQQNTKACCCIHCWTYGTPRSSHGSCWSDCVRRKGYRPGQNQGTQRGWCHSRRVTSKDWFYHV</sequence>
<keyword evidence="4" id="KW-0436">Ligase</keyword>
<dbReference type="SUPFAM" id="SSF51735">
    <property type="entry name" value="NAD(P)-binding Rossmann-fold domains"/>
    <property type="match status" value="1"/>
</dbReference>